<feature type="region of interest" description="Disordered" evidence="3">
    <location>
        <begin position="157"/>
        <end position="180"/>
    </location>
</feature>
<dbReference type="EMBL" id="QLAG01000021">
    <property type="protein sequence ID" value="TLX62448.1"/>
    <property type="molecule type" value="Genomic_DNA"/>
</dbReference>
<dbReference type="GO" id="GO:0005829">
    <property type="term" value="C:cytosol"/>
    <property type="evidence" value="ECO:0007669"/>
    <property type="project" value="TreeGrafter"/>
</dbReference>
<evidence type="ECO:0000256" key="2">
    <source>
        <dbReference type="ARBA" id="ARBA00022526"/>
    </source>
</evidence>
<protein>
    <submittedName>
        <fullName evidence="5">3-carboxymuconate cyclase</fullName>
    </submittedName>
</protein>
<comment type="similarity">
    <text evidence="1">Belongs to the cycloisomerase 2 family.</text>
</comment>
<proteinExistence type="inferred from homology"/>
<dbReference type="PANTHER" id="PTHR30344:SF1">
    <property type="entry name" value="6-PHOSPHOGLUCONOLACTONASE"/>
    <property type="match status" value="1"/>
</dbReference>
<dbReference type="Proteomes" id="UP000306753">
    <property type="component" value="Unassembled WGS sequence"/>
</dbReference>
<sequence length="389" mass="42491">MNAGAPLRLALVLGFSTFSTAGITAPMHDVLIGTYTENDSQGIYHLRFDGQSGRLDPAPVQVISSQNPSWLTLDAEQRLLFATNENGPGKPDPVGRVSSFSIDPKDRTLTPIGQQMTLGDEPTHASLTPDGRYLLVANYGSREDPGGSLVVMPVDEQGRPGPVTQLSTHQASGVNPERQRSSHVHSAVLSPDGRHVFSSDLGADKVFVYRYQPDNQERPLQPAEPAEVSLPPGSGPRHLIFSPDGRHAFLTLELTAQVARFSHDDGRLTQRQLVDLVGEADGRRHSAGAIHPSPDGRFLYVSDRGEVNRILVFSIAEDGELREIQRRDVEGKEPREFAFDPSGRFLLIANQLSDEIVVLRRDPQSGELGDKVQALPLSRPSSIRFLNTP</sequence>
<dbReference type="InterPro" id="IPR019405">
    <property type="entry name" value="Lactonase_7-beta_prop"/>
</dbReference>
<dbReference type="InterPro" id="IPR050282">
    <property type="entry name" value="Cycloisomerase_2"/>
</dbReference>
<organism evidence="5 6">
    <name type="scientific">Stutzerimonas nosocomialis</name>
    <dbReference type="NCBI Taxonomy" id="1056496"/>
    <lineage>
        <taxon>Bacteria</taxon>
        <taxon>Pseudomonadati</taxon>
        <taxon>Pseudomonadota</taxon>
        <taxon>Gammaproteobacteria</taxon>
        <taxon>Pseudomonadales</taxon>
        <taxon>Pseudomonadaceae</taxon>
        <taxon>Stutzerimonas</taxon>
    </lineage>
</organism>
<keyword evidence="2" id="KW-0313">Glucose metabolism</keyword>
<keyword evidence="4" id="KW-0732">Signal</keyword>
<dbReference type="GO" id="GO:0006006">
    <property type="term" value="P:glucose metabolic process"/>
    <property type="evidence" value="ECO:0007669"/>
    <property type="project" value="UniProtKB-KW"/>
</dbReference>
<dbReference type="SUPFAM" id="SSF51004">
    <property type="entry name" value="C-terminal (heme d1) domain of cytochrome cd1-nitrite reductase"/>
    <property type="match status" value="1"/>
</dbReference>
<dbReference type="Gene3D" id="2.130.10.10">
    <property type="entry name" value="YVTN repeat-like/Quinoprotein amine dehydrogenase"/>
    <property type="match status" value="1"/>
</dbReference>
<name>A0A5R9QC26_9GAMM</name>
<accession>A0A5R9QC26</accession>
<evidence type="ECO:0000256" key="4">
    <source>
        <dbReference type="SAM" id="SignalP"/>
    </source>
</evidence>
<dbReference type="GO" id="GO:0017057">
    <property type="term" value="F:6-phosphogluconolactonase activity"/>
    <property type="evidence" value="ECO:0007669"/>
    <property type="project" value="TreeGrafter"/>
</dbReference>
<reference evidence="5 6" key="1">
    <citation type="journal article" date="2017" name="Eur. J. Clin. Microbiol. Infect. Dis.">
        <title>Uncommonly isolated clinical Pseudomonas: identification and phylogenetic assignation.</title>
        <authorList>
            <person name="Mulet M."/>
            <person name="Gomila M."/>
            <person name="Ramirez A."/>
            <person name="Cardew S."/>
            <person name="Moore E.R."/>
            <person name="Lalucat J."/>
            <person name="Garcia-Valdes E."/>
        </authorList>
    </citation>
    <scope>NUCLEOTIDE SEQUENCE [LARGE SCALE GENOMIC DNA]</scope>
    <source>
        <strain evidence="5 6">SD129</strain>
    </source>
</reference>
<dbReference type="Pfam" id="PF10282">
    <property type="entry name" value="Lactonase"/>
    <property type="match status" value="1"/>
</dbReference>
<evidence type="ECO:0000313" key="5">
    <source>
        <dbReference type="EMBL" id="TLX62448.1"/>
    </source>
</evidence>
<dbReference type="AlphaFoldDB" id="A0A5R9QC26"/>
<gene>
    <name evidence="5" type="ORF">DN820_15880</name>
</gene>
<evidence type="ECO:0000256" key="3">
    <source>
        <dbReference type="SAM" id="MobiDB-lite"/>
    </source>
</evidence>
<keyword evidence="2" id="KW-0119">Carbohydrate metabolism</keyword>
<feature type="chain" id="PRO_5024465230" evidence="4">
    <location>
        <begin position="22"/>
        <end position="389"/>
    </location>
</feature>
<evidence type="ECO:0000313" key="6">
    <source>
        <dbReference type="Proteomes" id="UP000306753"/>
    </source>
</evidence>
<dbReference type="PANTHER" id="PTHR30344">
    <property type="entry name" value="6-PHOSPHOGLUCONOLACTONASE-RELATED"/>
    <property type="match status" value="1"/>
</dbReference>
<feature type="signal peptide" evidence="4">
    <location>
        <begin position="1"/>
        <end position="21"/>
    </location>
</feature>
<dbReference type="InterPro" id="IPR015943">
    <property type="entry name" value="WD40/YVTN_repeat-like_dom_sf"/>
</dbReference>
<dbReference type="InterPro" id="IPR011048">
    <property type="entry name" value="Haem_d1_sf"/>
</dbReference>
<feature type="region of interest" description="Disordered" evidence="3">
    <location>
        <begin position="83"/>
        <end position="125"/>
    </location>
</feature>
<comment type="caution">
    <text evidence="5">The sequence shown here is derived from an EMBL/GenBank/DDBJ whole genome shotgun (WGS) entry which is preliminary data.</text>
</comment>
<feature type="compositionally biased region" description="Polar residues" evidence="3">
    <location>
        <begin position="164"/>
        <end position="173"/>
    </location>
</feature>
<evidence type="ECO:0000256" key="1">
    <source>
        <dbReference type="ARBA" id="ARBA00005564"/>
    </source>
</evidence>
<keyword evidence="6" id="KW-1185">Reference proteome</keyword>